<dbReference type="AlphaFoldDB" id="A0A0F9EQH1"/>
<keyword evidence="1" id="KW-0812">Transmembrane</keyword>
<evidence type="ECO:0000256" key="1">
    <source>
        <dbReference type="SAM" id="Phobius"/>
    </source>
</evidence>
<organism evidence="2">
    <name type="scientific">marine sediment metagenome</name>
    <dbReference type="NCBI Taxonomy" id="412755"/>
    <lineage>
        <taxon>unclassified sequences</taxon>
        <taxon>metagenomes</taxon>
        <taxon>ecological metagenomes</taxon>
    </lineage>
</organism>
<proteinExistence type="predicted"/>
<feature type="transmembrane region" description="Helical" evidence="1">
    <location>
        <begin position="32"/>
        <end position="53"/>
    </location>
</feature>
<accession>A0A0F9EQH1</accession>
<name>A0A0F9EQH1_9ZZZZ</name>
<evidence type="ECO:0000313" key="2">
    <source>
        <dbReference type="EMBL" id="KKL76269.1"/>
    </source>
</evidence>
<gene>
    <name evidence="2" type="ORF">LCGC14_2046600</name>
</gene>
<dbReference type="EMBL" id="LAZR01024100">
    <property type="protein sequence ID" value="KKL76269.1"/>
    <property type="molecule type" value="Genomic_DNA"/>
</dbReference>
<protein>
    <submittedName>
        <fullName evidence="2">Uncharacterized protein</fullName>
    </submittedName>
</protein>
<comment type="caution">
    <text evidence="2">The sequence shown here is derived from an EMBL/GenBank/DDBJ whole genome shotgun (WGS) entry which is preliminary data.</text>
</comment>
<sequence>MPDRTDHDLLICIDVKLSELKIQFNNHLKHHFLFGLAALTTAVTAVVALIVVLI</sequence>
<keyword evidence="1" id="KW-1133">Transmembrane helix</keyword>
<keyword evidence="1" id="KW-0472">Membrane</keyword>
<reference evidence="2" key="1">
    <citation type="journal article" date="2015" name="Nature">
        <title>Complex archaea that bridge the gap between prokaryotes and eukaryotes.</title>
        <authorList>
            <person name="Spang A."/>
            <person name="Saw J.H."/>
            <person name="Jorgensen S.L."/>
            <person name="Zaremba-Niedzwiedzka K."/>
            <person name="Martijn J."/>
            <person name="Lind A.E."/>
            <person name="van Eijk R."/>
            <person name="Schleper C."/>
            <person name="Guy L."/>
            <person name="Ettema T.J."/>
        </authorList>
    </citation>
    <scope>NUCLEOTIDE SEQUENCE</scope>
</reference>